<dbReference type="InterPro" id="IPR029062">
    <property type="entry name" value="Class_I_gatase-like"/>
</dbReference>
<dbReference type="InterPro" id="IPR024163">
    <property type="entry name" value="Aerotolerance_reg_N"/>
</dbReference>
<evidence type="ECO:0000259" key="2">
    <source>
        <dbReference type="Pfam" id="PF07584"/>
    </source>
</evidence>
<dbReference type="InterPro" id="IPR036465">
    <property type="entry name" value="vWFA_dom_sf"/>
</dbReference>
<dbReference type="Proteomes" id="UP000318478">
    <property type="component" value="Unassembled WGS sequence"/>
</dbReference>
<dbReference type="AlphaFoldDB" id="A0A5C5ZG02"/>
<dbReference type="EMBL" id="SJPO01000001">
    <property type="protein sequence ID" value="TWT85791.1"/>
    <property type="molecule type" value="Genomic_DNA"/>
</dbReference>
<evidence type="ECO:0000313" key="3">
    <source>
        <dbReference type="EMBL" id="TWT85791.1"/>
    </source>
</evidence>
<dbReference type="PANTHER" id="PTHR37464">
    <property type="entry name" value="BLL2463 PROTEIN"/>
    <property type="match status" value="1"/>
</dbReference>
<dbReference type="OrthoDB" id="242438at2"/>
<reference evidence="3 4" key="1">
    <citation type="submission" date="2019-02" db="EMBL/GenBank/DDBJ databases">
        <title>Deep-cultivation of Planctomycetes and their phenomic and genomic characterization uncovers novel biology.</title>
        <authorList>
            <person name="Wiegand S."/>
            <person name="Jogler M."/>
            <person name="Boedeker C."/>
            <person name="Pinto D."/>
            <person name="Vollmers J."/>
            <person name="Rivas-Marin E."/>
            <person name="Kohn T."/>
            <person name="Peeters S.H."/>
            <person name="Heuer A."/>
            <person name="Rast P."/>
            <person name="Oberbeckmann S."/>
            <person name="Bunk B."/>
            <person name="Jeske O."/>
            <person name="Meyerdierks A."/>
            <person name="Storesund J.E."/>
            <person name="Kallscheuer N."/>
            <person name="Luecker S."/>
            <person name="Lage O.M."/>
            <person name="Pohl T."/>
            <person name="Merkel B.J."/>
            <person name="Hornburger P."/>
            <person name="Mueller R.-W."/>
            <person name="Bruemmer F."/>
            <person name="Labrenz M."/>
            <person name="Spormann A.M."/>
            <person name="Op Den Camp H."/>
            <person name="Overmann J."/>
            <person name="Amann R."/>
            <person name="Jetten M.S.M."/>
            <person name="Mascher T."/>
            <person name="Medema M.H."/>
            <person name="Devos D.P."/>
            <person name="Kaster A.-K."/>
            <person name="Ovreas L."/>
            <person name="Rohde M."/>
            <person name="Galperin M.Y."/>
            <person name="Jogler C."/>
        </authorList>
    </citation>
    <scope>NUCLEOTIDE SEQUENCE [LARGE SCALE GENOMIC DNA]</scope>
    <source>
        <strain evidence="3 4">Pla123a</strain>
    </source>
</reference>
<keyword evidence="4" id="KW-1185">Reference proteome</keyword>
<dbReference type="Gene3D" id="3.40.50.880">
    <property type="match status" value="1"/>
</dbReference>
<feature type="transmembrane region" description="Helical" evidence="1">
    <location>
        <begin position="6"/>
        <end position="25"/>
    </location>
</feature>
<protein>
    <recommendedName>
        <fullName evidence="2">Aerotolerance regulator N-terminal domain-containing protein</fullName>
    </recommendedName>
</protein>
<dbReference type="Pfam" id="PF07584">
    <property type="entry name" value="BatA"/>
    <property type="match status" value="1"/>
</dbReference>
<dbReference type="PANTHER" id="PTHR37464:SF1">
    <property type="entry name" value="BLL2463 PROTEIN"/>
    <property type="match status" value="1"/>
</dbReference>
<comment type="caution">
    <text evidence="3">The sequence shown here is derived from an EMBL/GenBank/DDBJ whole genome shotgun (WGS) entry which is preliminary data.</text>
</comment>
<keyword evidence="1" id="KW-1133">Transmembrane helix</keyword>
<organism evidence="3 4">
    <name type="scientific">Posidoniimonas polymericola</name>
    <dbReference type="NCBI Taxonomy" id="2528002"/>
    <lineage>
        <taxon>Bacteria</taxon>
        <taxon>Pseudomonadati</taxon>
        <taxon>Planctomycetota</taxon>
        <taxon>Planctomycetia</taxon>
        <taxon>Pirellulales</taxon>
        <taxon>Lacipirellulaceae</taxon>
        <taxon>Posidoniimonas</taxon>
    </lineage>
</organism>
<dbReference type="NCBIfam" id="TIGR02226">
    <property type="entry name" value="two_anch"/>
    <property type="match status" value="1"/>
</dbReference>
<evidence type="ECO:0000313" key="4">
    <source>
        <dbReference type="Proteomes" id="UP000318478"/>
    </source>
</evidence>
<keyword evidence="1" id="KW-0812">Transmembrane</keyword>
<dbReference type="SUPFAM" id="SSF52317">
    <property type="entry name" value="Class I glutamine amidotransferase-like"/>
    <property type="match status" value="1"/>
</dbReference>
<dbReference type="RefSeq" id="WP_146584024.1">
    <property type="nucleotide sequence ID" value="NZ_SJPO01000001.1"/>
</dbReference>
<accession>A0A5C5ZG02</accession>
<gene>
    <name evidence="3" type="ORF">Pla123a_05980</name>
</gene>
<sequence length="712" mass="76252">MTFLTPLLTAGAALIAIPIVLHLVMRRKPQQLMFPALRFVMKRRSVNQTKLKLRHLILLLLRCAGIALLAFALARPVLQGSGLEGSGGSSAAALVIDNSPRMAYRSENQTRLAAAKNLADWLLGRLPADGQVVVADTGSTSPGRLLDREGARLRANRVRAASRDRGLAATTRSALAALAQAGAQRQEVFLFTDRSRGALDSAALESLAQSLEEHPKATLYIADVGVDNPVNVGIPRLELSASTLAVGQTLGLEATLASVGKQPDKPVTVELWIDGQSDSQSRPEKRGEQLVTIDSPQQQVEFSVASLTEGVHQGYVRVVGGDPLPADDTQYFTVSVEPPRRVLLLAAPPADPVFVREALTAAGPAQAYEVDVDAFSGKWPSKLQDYRAALLLDPPPLTSGSWRTLANYVSRGGSLAIALGRNSELARLNSADAQQLLPGEFRWKSRDETYLRPRSYSHPAIAPLADFAESIPWPQFPVFEYWSLGELSPEAVVVAGYANGEPAIVERRLDRGVALTVTTPLSDPSSGPSNGQPWNLLPTGVDPWPFLALVDSMGSYLCGAADTRRVYRPGETAIVPLGDAAGATSYVLRLPGGDSIRQTLPAAQSEAAIGMTEDPGNYRLQAGGGDERLDAGFSVSAPAEVGQLQRVTDEQIAAALPEGRYRLAAGEADLAEQVDIGRVGRELYPWLIMLAVIALAAEHFVANRFYDDPVDQ</sequence>
<feature type="transmembrane region" description="Helical" evidence="1">
    <location>
        <begin position="53"/>
        <end position="74"/>
    </location>
</feature>
<name>A0A5C5ZG02_9BACT</name>
<dbReference type="InterPro" id="IPR011933">
    <property type="entry name" value="Double_TM_dom"/>
</dbReference>
<feature type="domain" description="Aerotolerance regulator N-terminal" evidence="2">
    <location>
        <begin position="1"/>
        <end position="76"/>
    </location>
</feature>
<keyword evidence="1" id="KW-0472">Membrane</keyword>
<dbReference type="Gene3D" id="3.40.50.410">
    <property type="entry name" value="von Willebrand factor, type A domain"/>
    <property type="match status" value="1"/>
</dbReference>
<evidence type="ECO:0000256" key="1">
    <source>
        <dbReference type="SAM" id="Phobius"/>
    </source>
</evidence>
<proteinExistence type="predicted"/>